<dbReference type="OrthoDB" id="7857827at2"/>
<dbReference type="EMBL" id="CP015124">
    <property type="protein sequence ID" value="ANP38155.1"/>
    <property type="molecule type" value="Genomic_DNA"/>
</dbReference>
<name>A0A1B0ZVF7_9RHOB</name>
<keyword evidence="1" id="KW-0597">Phosphoprotein</keyword>
<dbReference type="RefSeq" id="WP_082996108.1">
    <property type="nucleotide sequence ID" value="NZ_CP015124.1"/>
</dbReference>
<feature type="region of interest" description="Disordered" evidence="2">
    <location>
        <begin position="1"/>
        <end position="22"/>
    </location>
</feature>
<dbReference type="Gene3D" id="3.40.50.2300">
    <property type="match status" value="1"/>
</dbReference>
<dbReference type="InterPro" id="IPR011006">
    <property type="entry name" value="CheY-like_superfamily"/>
</dbReference>
<feature type="domain" description="Response regulatory" evidence="3">
    <location>
        <begin position="27"/>
        <end position="145"/>
    </location>
</feature>
<sequence>MTNDIDEETISSTVPEEVPQEAQQPLTALTLDDDPIDRLRLIKTCKKAGLQIEFTEVATVADMRRELDQNTFDIVFLDHNLGMETGLDALRALIAHEDQADAIPIMLTSVTSHHTAVEAMRNGCADYIVKEELTVSALIKSVTSAIERRILFSALSGAQAFQRSVGEVIERFMLTCGPEMREILSKTLATLRGLKAIEKADQTLDPVILSNFTLLERGCKDLTVLVDDLVSVVAAARGVPVRKRPLISK</sequence>
<proteinExistence type="predicted"/>
<dbReference type="InterPro" id="IPR001789">
    <property type="entry name" value="Sig_transdc_resp-reg_receiver"/>
</dbReference>
<dbReference type="CDD" id="cd00156">
    <property type="entry name" value="REC"/>
    <property type="match status" value="1"/>
</dbReference>
<dbReference type="SMART" id="SM00448">
    <property type="entry name" value="REC"/>
    <property type="match status" value="1"/>
</dbReference>
<dbReference type="Proteomes" id="UP000092565">
    <property type="component" value="Chromosome"/>
</dbReference>
<organism evidence="4 5">
    <name type="scientific">Phaeobacter gallaeciensis</name>
    <dbReference type="NCBI Taxonomy" id="60890"/>
    <lineage>
        <taxon>Bacteria</taxon>
        <taxon>Pseudomonadati</taxon>
        <taxon>Pseudomonadota</taxon>
        <taxon>Alphaproteobacteria</taxon>
        <taxon>Rhodobacterales</taxon>
        <taxon>Roseobacteraceae</taxon>
        <taxon>Phaeobacter</taxon>
    </lineage>
</organism>
<accession>A0A1B0ZVF7</accession>
<evidence type="ECO:0000256" key="1">
    <source>
        <dbReference type="PROSITE-ProRule" id="PRU00169"/>
    </source>
</evidence>
<reference evidence="4 5" key="1">
    <citation type="submission" date="2016-04" db="EMBL/GenBank/DDBJ databases">
        <authorList>
            <person name="Evans L.H."/>
            <person name="Alamgir A."/>
            <person name="Owens N."/>
            <person name="Weber N.D."/>
            <person name="Virtaneva K."/>
            <person name="Barbian K."/>
            <person name="Babar A."/>
            <person name="Rosenke K."/>
        </authorList>
    </citation>
    <scope>NUCLEOTIDE SEQUENCE [LARGE SCALE GENOMIC DNA]</scope>
    <source>
        <strain evidence="4 5">JL2886</strain>
    </source>
</reference>
<feature type="modified residue" description="4-aspartylphosphate" evidence="1">
    <location>
        <position position="78"/>
    </location>
</feature>
<evidence type="ECO:0000259" key="3">
    <source>
        <dbReference type="PROSITE" id="PS50110"/>
    </source>
</evidence>
<protein>
    <submittedName>
        <fullName evidence="4">Response regulator receiver</fullName>
    </submittedName>
</protein>
<keyword evidence="5" id="KW-1185">Reference proteome</keyword>
<evidence type="ECO:0000256" key="2">
    <source>
        <dbReference type="SAM" id="MobiDB-lite"/>
    </source>
</evidence>
<dbReference type="GO" id="GO:0000160">
    <property type="term" value="P:phosphorelay signal transduction system"/>
    <property type="evidence" value="ECO:0007669"/>
    <property type="project" value="InterPro"/>
</dbReference>
<dbReference type="Pfam" id="PF00072">
    <property type="entry name" value="Response_reg"/>
    <property type="match status" value="1"/>
</dbReference>
<dbReference type="PROSITE" id="PS50110">
    <property type="entry name" value="RESPONSE_REGULATORY"/>
    <property type="match status" value="1"/>
</dbReference>
<dbReference type="SUPFAM" id="SSF52172">
    <property type="entry name" value="CheY-like"/>
    <property type="match status" value="1"/>
</dbReference>
<dbReference type="AlphaFoldDB" id="A0A1B0ZVF7"/>
<evidence type="ECO:0000313" key="4">
    <source>
        <dbReference type="EMBL" id="ANP38155.1"/>
    </source>
</evidence>
<evidence type="ECO:0000313" key="5">
    <source>
        <dbReference type="Proteomes" id="UP000092565"/>
    </source>
</evidence>
<gene>
    <name evidence="4" type="ORF">JL2886_03276</name>
</gene>